<evidence type="ECO:0000256" key="2">
    <source>
        <dbReference type="SAM" id="Coils"/>
    </source>
</evidence>
<dbReference type="AlphaFoldDB" id="A0A6J7CRE4"/>
<dbReference type="Gene3D" id="6.10.340.10">
    <property type="match status" value="1"/>
</dbReference>
<dbReference type="PANTHER" id="PTHR43156">
    <property type="entry name" value="STAGE II SPORULATION PROTEIN E-RELATED"/>
    <property type="match status" value="1"/>
</dbReference>
<protein>
    <submittedName>
        <fullName evidence="5">Unannotated protein</fullName>
    </submittedName>
</protein>
<dbReference type="SMART" id="SM00331">
    <property type="entry name" value="PP2C_SIG"/>
    <property type="match status" value="1"/>
</dbReference>
<dbReference type="InterPro" id="IPR036457">
    <property type="entry name" value="PPM-type-like_dom_sf"/>
</dbReference>
<dbReference type="PANTHER" id="PTHR43156:SF2">
    <property type="entry name" value="STAGE II SPORULATION PROTEIN E"/>
    <property type="match status" value="1"/>
</dbReference>
<keyword evidence="3" id="KW-0812">Transmembrane</keyword>
<dbReference type="InterPro" id="IPR003660">
    <property type="entry name" value="HAMP_dom"/>
</dbReference>
<evidence type="ECO:0000256" key="3">
    <source>
        <dbReference type="SAM" id="Phobius"/>
    </source>
</evidence>
<dbReference type="SUPFAM" id="SSF81606">
    <property type="entry name" value="PP2C-like"/>
    <property type="match status" value="1"/>
</dbReference>
<dbReference type="GO" id="GO:0016020">
    <property type="term" value="C:membrane"/>
    <property type="evidence" value="ECO:0007669"/>
    <property type="project" value="InterPro"/>
</dbReference>
<keyword evidence="3" id="KW-1133">Transmembrane helix</keyword>
<proteinExistence type="predicted"/>
<evidence type="ECO:0000256" key="1">
    <source>
        <dbReference type="ARBA" id="ARBA00022801"/>
    </source>
</evidence>
<dbReference type="PROSITE" id="PS50885">
    <property type="entry name" value="HAMP"/>
    <property type="match status" value="1"/>
</dbReference>
<dbReference type="InterPro" id="IPR001932">
    <property type="entry name" value="PPM-type_phosphatase-like_dom"/>
</dbReference>
<gene>
    <name evidence="5" type="ORF">UFOPK3401_00215</name>
</gene>
<feature type="coiled-coil region" evidence="2">
    <location>
        <begin position="243"/>
        <end position="270"/>
    </location>
</feature>
<dbReference type="InterPro" id="IPR052016">
    <property type="entry name" value="Bact_Sigma-Reg"/>
</dbReference>
<dbReference type="EMBL" id="CAFBLM010000005">
    <property type="protein sequence ID" value="CAB4860421.1"/>
    <property type="molecule type" value="Genomic_DNA"/>
</dbReference>
<dbReference type="SMART" id="SM00304">
    <property type="entry name" value="HAMP"/>
    <property type="match status" value="1"/>
</dbReference>
<feature type="transmembrane region" description="Helical" evidence="3">
    <location>
        <begin position="181"/>
        <end position="204"/>
    </location>
</feature>
<dbReference type="Pfam" id="PF00672">
    <property type="entry name" value="HAMP"/>
    <property type="match status" value="1"/>
</dbReference>
<accession>A0A6J7CRE4</accession>
<keyword evidence="3" id="KW-0472">Membrane</keyword>
<dbReference type="GO" id="GO:0007165">
    <property type="term" value="P:signal transduction"/>
    <property type="evidence" value="ECO:0007669"/>
    <property type="project" value="InterPro"/>
</dbReference>
<name>A0A6J7CRE4_9ZZZZ</name>
<dbReference type="Pfam" id="PF07228">
    <property type="entry name" value="SpoIIE"/>
    <property type="match status" value="1"/>
</dbReference>
<dbReference type="Gene3D" id="3.60.40.10">
    <property type="entry name" value="PPM-type phosphatase domain"/>
    <property type="match status" value="1"/>
</dbReference>
<organism evidence="5">
    <name type="scientific">freshwater metagenome</name>
    <dbReference type="NCBI Taxonomy" id="449393"/>
    <lineage>
        <taxon>unclassified sequences</taxon>
        <taxon>metagenomes</taxon>
        <taxon>ecological metagenomes</taxon>
    </lineage>
</organism>
<evidence type="ECO:0000313" key="5">
    <source>
        <dbReference type="EMBL" id="CAB4860421.1"/>
    </source>
</evidence>
<sequence length="507" mass="54525">MGIRRRLQWVLIIVLICLLGLSILVSTRLSTVSANGRTITAEVQPSVAAANDVTANILEIEFTASRFALDGSAQDRADNKTADVATRRALSTLTSASSGDVATNSASKTATNDYDQWYTTVIAPLLDAKTLTDRRSARDIQTTPASIALTDTLRSDLTRLQSNLYTWRDAETASTRTSLEILRIALITSLIIIVLLVFVLWLGLRRWVTQPLIDIAADLREVTHGELKHRIQSTGPAEIAQTAQDAEAMRQRLVNEIDEAVAAREALDQRGPVVAALRRELQSRVNASTLTIPGLETAGLLLPAEGVLAGDWFSTLVLADGRLAVVMVDVSGHGPLAGLIALKLKYAMTACLEAGGSPRAVLEAGAHVLSGESERFATAVVITMTGSGEVAWANAGHVEPLIIDRHTVTQRLTKTGPILSALGGQWSMDKTRLPSDSLLLITSDGLSESRDIDNVELSDAWSDETFAELTANKDSVRGSIESLAAAARERAGRWRIDDLTIVGIRRS</sequence>
<reference evidence="5" key="1">
    <citation type="submission" date="2020-05" db="EMBL/GenBank/DDBJ databases">
        <authorList>
            <person name="Chiriac C."/>
            <person name="Salcher M."/>
            <person name="Ghai R."/>
            <person name="Kavagutti S V."/>
        </authorList>
    </citation>
    <scope>NUCLEOTIDE SEQUENCE</scope>
</reference>
<keyword evidence="1" id="KW-0378">Hydrolase</keyword>
<feature type="domain" description="HAMP" evidence="4">
    <location>
        <begin position="206"/>
        <end position="258"/>
    </location>
</feature>
<evidence type="ECO:0000259" key="4">
    <source>
        <dbReference type="PROSITE" id="PS50885"/>
    </source>
</evidence>
<dbReference type="GO" id="GO:0016791">
    <property type="term" value="F:phosphatase activity"/>
    <property type="evidence" value="ECO:0007669"/>
    <property type="project" value="TreeGrafter"/>
</dbReference>
<keyword evidence="2" id="KW-0175">Coiled coil</keyword>